<dbReference type="AlphaFoldDB" id="A0A545AIC4"/>
<name>A0A545AIC4_9ACTN</name>
<comment type="caution">
    <text evidence="3">The sequence shown here is derived from an EMBL/GenBank/DDBJ whole genome shotgun (WGS) entry which is preliminary data.</text>
</comment>
<keyword evidence="4" id="KW-1185">Reference proteome</keyword>
<dbReference type="InParanoid" id="A0A545AIC4"/>
<feature type="compositionally biased region" description="Low complexity" evidence="1">
    <location>
        <begin position="38"/>
        <end position="56"/>
    </location>
</feature>
<keyword evidence="2" id="KW-0472">Membrane</keyword>
<evidence type="ECO:0000313" key="4">
    <source>
        <dbReference type="Proteomes" id="UP000317982"/>
    </source>
</evidence>
<keyword evidence="2" id="KW-0812">Transmembrane</keyword>
<dbReference type="EMBL" id="VIRS01000030">
    <property type="protein sequence ID" value="TQS41072.1"/>
    <property type="molecule type" value="Genomic_DNA"/>
</dbReference>
<dbReference type="Proteomes" id="UP000317982">
    <property type="component" value="Unassembled WGS sequence"/>
</dbReference>
<dbReference type="RefSeq" id="WP_142708502.1">
    <property type="nucleotide sequence ID" value="NZ_VIRS01000030.1"/>
</dbReference>
<organism evidence="3 4">
    <name type="scientific">Cryptosporangium phraense</name>
    <dbReference type="NCBI Taxonomy" id="2593070"/>
    <lineage>
        <taxon>Bacteria</taxon>
        <taxon>Bacillati</taxon>
        <taxon>Actinomycetota</taxon>
        <taxon>Actinomycetes</taxon>
        <taxon>Cryptosporangiales</taxon>
        <taxon>Cryptosporangiaceae</taxon>
        <taxon>Cryptosporangium</taxon>
    </lineage>
</organism>
<keyword evidence="2" id="KW-1133">Transmembrane helix</keyword>
<feature type="transmembrane region" description="Helical" evidence="2">
    <location>
        <begin position="73"/>
        <end position="94"/>
    </location>
</feature>
<protein>
    <submittedName>
        <fullName evidence="3">Uncharacterized protein</fullName>
    </submittedName>
</protein>
<gene>
    <name evidence="3" type="ORF">FL583_31415</name>
</gene>
<evidence type="ECO:0000256" key="2">
    <source>
        <dbReference type="SAM" id="Phobius"/>
    </source>
</evidence>
<accession>A0A545AIC4</accession>
<evidence type="ECO:0000256" key="1">
    <source>
        <dbReference type="SAM" id="MobiDB-lite"/>
    </source>
</evidence>
<proteinExistence type="predicted"/>
<feature type="region of interest" description="Disordered" evidence="1">
    <location>
        <begin position="38"/>
        <end position="60"/>
    </location>
</feature>
<sequence length="103" mass="11101">MAETRTKSRIMLVVLLAVGLLAAVGTLGAVFVNSSDRTPAVTASASPTTAPTPMTSEEARSEYYRQHPRATGWWQWILIGGLIAALVVVGLLLITKPRPDRRT</sequence>
<evidence type="ECO:0000313" key="3">
    <source>
        <dbReference type="EMBL" id="TQS41072.1"/>
    </source>
</evidence>
<reference evidence="3 4" key="1">
    <citation type="submission" date="2019-07" db="EMBL/GenBank/DDBJ databases">
        <title>Cryptosporangium phraense sp. nov., isolated from plant litter.</title>
        <authorList>
            <person name="Suriyachadkun C."/>
        </authorList>
    </citation>
    <scope>NUCLEOTIDE SEQUENCE [LARGE SCALE GENOMIC DNA]</scope>
    <source>
        <strain evidence="3 4">A-T 5661</strain>
    </source>
</reference>